<dbReference type="KEGG" id="scas:SACC_25400"/>
<dbReference type="GeneID" id="68867258"/>
<dbReference type="EMBL" id="AP025226">
    <property type="protein sequence ID" value="BDB99523.1"/>
    <property type="molecule type" value="Genomic_DNA"/>
</dbReference>
<sequence>MPSVSVWINPKIYKYLEELAKFFNKKPNRLIKEIIEDKVLIEGIENYYAVVRELYKWYYYEGNNLSNEGFIRRILKKRNIESILNIISFHDDIKSILKTLGILMLIVSLKSYAGLPEENFATLKLIKYDLIEDVKHVKVYSLPLLYSKTLWIRCIEKIRELSMSKSKNWESLAFTAGLHAVTILGQETPEEIYVKYKLNEFEREWNDLIKQMIKIVNKEEKLIPKCALCRNIVSGEKCTCGNTEIFYDDINL</sequence>
<reference evidence="1 2" key="1">
    <citation type="journal article" date="2022" name="Microbiol. Resour. Announc.">
        <title>Complete Genome Sequence of the Hyperthermophilic and Acidophilic Archaeon Saccharolobus caldissimus Strain HS-3T.</title>
        <authorList>
            <person name="Sakai H.D."/>
            <person name="Kurosawa N."/>
        </authorList>
    </citation>
    <scope>NUCLEOTIDE SEQUENCE [LARGE SCALE GENOMIC DNA]</scope>
    <source>
        <strain evidence="1 2">JCM32116</strain>
    </source>
</reference>
<evidence type="ECO:0000313" key="1">
    <source>
        <dbReference type="EMBL" id="BDB99523.1"/>
    </source>
</evidence>
<accession>A0AAQ4CUP2</accession>
<gene>
    <name evidence="1" type="ORF">SACC_25400</name>
</gene>
<keyword evidence="2" id="KW-1185">Reference proteome</keyword>
<dbReference type="Proteomes" id="UP001319921">
    <property type="component" value="Chromosome"/>
</dbReference>
<dbReference type="AlphaFoldDB" id="A0AAQ4CUP2"/>
<name>A0AAQ4CUP2_9CREN</name>
<evidence type="ECO:0000313" key="2">
    <source>
        <dbReference type="Proteomes" id="UP001319921"/>
    </source>
</evidence>
<organism evidence="1 2">
    <name type="scientific">Saccharolobus caldissimus</name>
    <dbReference type="NCBI Taxonomy" id="1702097"/>
    <lineage>
        <taxon>Archaea</taxon>
        <taxon>Thermoproteota</taxon>
        <taxon>Thermoprotei</taxon>
        <taxon>Sulfolobales</taxon>
        <taxon>Sulfolobaceae</taxon>
        <taxon>Saccharolobus</taxon>
    </lineage>
</organism>
<proteinExistence type="predicted"/>
<protein>
    <submittedName>
        <fullName evidence="1">Uncharacterized protein</fullName>
    </submittedName>
</protein>
<dbReference type="RefSeq" id="WP_229569866.1">
    <property type="nucleotide sequence ID" value="NZ_AP025226.1"/>
</dbReference>